<dbReference type="SUPFAM" id="SSF48008">
    <property type="entry name" value="GntR ligand-binding domain-like"/>
    <property type="match status" value="1"/>
</dbReference>
<dbReference type="Proteomes" id="UP000000845">
    <property type="component" value="Chromosome"/>
</dbReference>
<feature type="domain" description="HTH gntR-type" evidence="4">
    <location>
        <begin position="14"/>
        <end position="81"/>
    </location>
</feature>
<dbReference type="InterPro" id="IPR000524">
    <property type="entry name" value="Tscrpt_reg_HTH_GntR"/>
</dbReference>
<name>D1AGD6_SEBTE</name>
<dbReference type="eggNOG" id="COG1802">
    <property type="taxonomic scope" value="Bacteria"/>
</dbReference>
<dbReference type="RefSeq" id="WP_012863463.1">
    <property type="nucleotide sequence ID" value="NC_013517.1"/>
</dbReference>
<keyword evidence="3" id="KW-0804">Transcription</keyword>
<dbReference type="InterPro" id="IPR008920">
    <property type="entry name" value="TF_FadR/GntR_C"/>
</dbReference>
<accession>D1AGD6</accession>
<dbReference type="EMBL" id="CP001739">
    <property type="protein sequence ID" value="ACZ10888.1"/>
    <property type="molecule type" value="Genomic_DNA"/>
</dbReference>
<dbReference type="STRING" id="526218.Sterm_4056"/>
<protein>
    <submittedName>
        <fullName evidence="5">Transcriptional regulator, GntR family</fullName>
    </submittedName>
</protein>
<dbReference type="PROSITE" id="PS50949">
    <property type="entry name" value="HTH_GNTR"/>
    <property type="match status" value="1"/>
</dbReference>
<organism evidence="5 6">
    <name type="scientific">Sebaldella termitidis (strain ATCC 33386 / NCTC 11300)</name>
    <dbReference type="NCBI Taxonomy" id="526218"/>
    <lineage>
        <taxon>Bacteria</taxon>
        <taxon>Fusobacteriati</taxon>
        <taxon>Fusobacteriota</taxon>
        <taxon>Fusobacteriia</taxon>
        <taxon>Fusobacteriales</taxon>
        <taxon>Leptotrichiaceae</taxon>
        <taxon>Sebaldella</taxon>
    </lineage>
</organism>
<keyword evidence="6" id="KW-1185">Reference proteome</keyword>
<reference evidence="5 6" key="2">
    <citation type="journal article" date="2010" name="Stand. Genomic Sci.">
        <title>Complete genome sequence of Sebaldella termitidis type strain (NCTC 11300).</title>
        <authorList>
            <person name="Harmon-Smith M."/>
            <person name="Celia L."/>
            <person name="Chertkov O."/>
            <person name="Lapidus A."/>
            <person name="Copeland A."/>
            <person name="Glavina Del Rio T."/>
            <person name="Nolan M."/>
            <person name="Lucas S."/>
            <person name="Tice H."/>
            <person name="Cheng J.F."/>
            <person name="Han C."/>
            <person name="Detter J.C."/>
            <person name="Bruce D."/>
            <person name="Goodwin L."/>
            <person name="Pitluck S."/>
            <person name="Pati A."/>
            <person name="Liolios K."/>
            <person name="Ivanova N."/>
            <person name="Mavromatis K."/>
            <person name="Mikhailova N."/>
            <person name="Chen A."/>
            <person name="Palaniappan K."/>
            <person name="Land M."/>
            <person name="Hauser L."/>
            <person name="Chang Y.J."/>
            <person name="Jeffries C.D."/>
            <person name="Brettin T."/>
            <person name="Goker M."/>
            <person name="Beck B."/>
            <person name="Bristow J."/>
            <person name="Eisen J.A."/>
            <person name="Markowitz V."/>
            <person name="Hugenholtz P."/>
            <person name="Kyrpides N.C."/>
            <person name="Klenk H.P."/>
            <person name="Chen F."/>
        </authorList>
    </citation>
    <scope>NUCLEOTIDE SEQUENCE [LARGE SCALE GENOMIC DNA]</scope>
    <source>
        <strain evidence="6">ATCC 33386 / NCTC 11300</strain>
    </source>
</reference>
<dbReference type="Pfam" id="PF00392">
    <property type="entry name" value="GntR"/>
    <property type="match status" value="1"/>
</dbReference>
<dbReference type="PANTHER" id="PTHR43537">
    <property type="entry name" value="TRANSCRIPTIONAL REGULATOR, GNTR FAMILY"/>
    <property type="match status" value="1"/>
</dbReference>
<proteinExistence type="predicted"/>
<dbReference type="SMART" id="SM00895">
    <property type="entry name" value="FCD"/>
    <property type="match status" value="1"/>
</dbReference>
<keyword evidence="2" id="KW-0238">DNA-binding</keyword>
<dbReference type="HOGENOM" id="CLU_017584_5_2_0"/>
<dbReference type="Gene3D" id="1.10.10.10">
    <property type="entry name" value="Winged helix-like DNA-binding domain superfamily/Winged helix DNA-binding domain"/>
    <property type="match status" value="1"/>
</dbReference>
<evidence type="ECO:0000256" key="1">
    <source>
        <dbReference type="ARBA" id="ARBA00023015"/>
    </source>
</evidence>
<dbReference type="SUPFAM" id="SSF46785">
    <property type="entry name" value="Winged helix' DNA-binding domain"/>
    <property type="match status" value="1"/>
</dbReference>
<dbReference type="InterPro" id="IPR036388">
    <property type="entry name" value="WH-like_DNA-bd_sf"/>
</dbReference>
<dbReference type="Gene3D" id="1.20.120.530">
    <property type="entry name" value="GntR ligand-binding domain-like"/>
    <property type="match status" value="1"/>
</dbReference>
<evidence type="ECO:0000256" key="3">
    <source>
        <dbReference type="ARBA" id="ARBA00023163"/>
    </source>
</evidence>
<gene>
    <name evidence="5" type="ordered locus">Sterm_4056</name>
</gene>
<dbReference type="GO" id="GO:0003700">
    <property type="term" value="F:DNA-binding transcription factor activity"/>
    <property type="evidence" value="ECO:0007669"/>
    <property type="project" value="InterPro"/>
</dbReference>
<evidence type="ECO:0000256" key="2">
    <source>
        <dbReference type="ARBA" id="ARBA00023125"/>
    </source>
</evidence>
<dbReference type="InterPro" id="IPR036390">
    <property type="entry name" value="WH_DNA-bd_sf"/>
</dbReference>
<evidence type="ECO:0000259" key="4">
    <source>
        <dbReference type="PROSITE" id="PS50949"/>
    </source>
</evidence>
<dbReference type="AlphaFoldDB" id="D1AGD6"/>
<dbReference type="KEGG" id="str:Sterm_4056"/>
<reference evidence="6" key="1">
    <citation type="submission" date="2009-09" db="EMBL/GenBank/DDBJ databases">
        <title>The complete chromosome of Sebaldella termitidis ATCC 33386.</title>
        <authorList>
            <consortium name="US DOE Joint Genome Institute (JGI-PGF)"/>
            <person name="Lucas S."/>
            <person name="Copeland A."/>
            <person name="Lapidus A."/>
            <person name="Glavina del Rio T."/>
            <person name="Dalin E."/>
            <person name="Tice H."/>
            <person name="Bruce D."/>
            <person name="Goodwin L."/>
            <person name="Pitluck S."/>
            <person name="Kyrpides N."/>
            <person name="Mavromatis K."/>
            <person name="Ivanova N."/>
            <person name="Mikhailova N."/>
            <person name="Sims D."/>
            <person name="Meincke L."/>
            <person name="Brettin T."/>
            <person name="Detter J.C."/>
            <person name="Han C."/>
            <person name="Larimer F."/>
            <person name="Land M."/>
            <person name="Hauser L."/>
            <person name="Markowitz V."/>
            <person name="Cheng J.F."/>
            <person name="Hugenholtz P."/>
            <person name="Woyke T."/>
            <person name="Wu D."/>
            <person name="Eisen J.A."/>
        </authorList>
    </citation>
    <scope>NUCLEOTIDE SEQUENCE [LARGE SCALE GENOMIC DNA]</scope>
    <source>
        <strain evidence="6">ATCC 33386 / NCTC 11300</strain>
    </source>
</reference>
<dbReference type="PANTHER" id="PTHR43537:SF45">
    <property type="entry name" value="GNTR FAMILY REGULATORY PROTEIN"/>
    <property type="match status" value="1"/>
</dbReference>
<evidence type="ECO:0000313" key="6">
    <source>
        <dbReference type="Proteomes" id="UP000000845"/>
    </source>
</evidence>
<dbReference type="Pfam" id="PF07729">
    <property type="entry name" value="FCD"/>
    <property type="match status" value="1"/>
</dbReference>
<dbReference type="SMART" id="SM00345">
    <property type="entry name" value="HTH_GNTR"/>
    <property type="match status" value="1"/>
</dbReference>
<sequence length="231" mass="27137">MSVNINNLNKNIGENNSQYAYRVLKDNIMNLTLSPGQVINENELVDILKISRTPIREAIFKLKDEALIDVYPQKASFVSLIDLNRVEEAFFLRKIVETEVLKLCCESCETEYLKKLEKNIYLQEIVVNIEEDKSAFFSLDNEFHTIIYDSVSKSRVWTTIKTFSTHYDRLRYLDIIEKINLINLLNQHKEIVKIIKEKDISRVESILLSHLTNFRGELPSFMEKYGNFFEK</sequence>
<evidence type="ECO:0000313" key="5">
    <source>
        <dbReference type="EMBL" id="ACZ10888.1"/>
    </source>
</evidence>
<dbReference type="InterPro" id="IPR011711">
    <property type="entry name" value="GntR_C"/>
</dbReference>
<keyword evidence="1" id="KW-0805">Transcription regulation</keyword>
<dbReference type="GO" id="GO:0003677">
    <property type="term" value="F:DNA binding"/>
    <property type="evidence" value="ECO:0007669"/>
    <property type="project" value="UniProtKB-KW"/>
</dbReference>